<dbReference type="InterPro" id="IPR050595">
    <property type="entry name" value="Bact_response_regulator"/>
</dbReference>
<dbReference type="AlphaFoldDB" id="A0A2S5JER1"/>
<dbReference type="InterPro" id="IPR011006">
    <property type="entry name" value="CheY-like_superfamily"/>
</dbReference>
<dbReference type="SUPFAM" id="SSF52172">
    <property type="entry name" value="CheY-like"/>
    <property type="match status" value="1"/>
</dbReference>
<evidence type="ECO:0000259" key="4">
    <source>
        <dbReference type="PROSITE" id="PS50110"/>
    </source>
</evidence>
<sequence length="231" mass="23651">MLMAATRTESDGMPLAGMTVLLVEDSGSASEVLGLACVRSGAHVRRAGNLDLARRLFVSLCPDVAVVDLGLPDGSGLDLIREVSKMPGVQTGLIAISGDDRAGDDAMAAGADKFIAKPFPGLVSMVRAMLEVTGNGRGPAAGLSKTVFLQGPQPRTGTLRNTTVKANTVKANSGAGPGQLPGNRQAGGVQQIDLGHRAAKSGDYGRKGNSNSMMAGSPREAPKPHKARSNP</sequence>
<dbReference type="PROSITE" id="PS50110">
    <property type="entry name" value="RESPONSE_REGULATORY"/>
    <property type="match status" value="1"/>
</dbReference>
<feature type="domain" description="Response regulatory" evidence="4">
    <location>
        <begin position="19"/>
        <end position="132"/>
    </location>
</feature>
<evidence type="ECO:0000313" key="6">
    <source>
        <dbReference type="Proteomes" id="UP000239736"/>
    </source>
</evidence>
<dbReference type="InterPro" id="IPR001789">
    <property type="entry name" value="Sig_transdc_resp-reg_receiver"/>
</dbReference>
<dbReference type="SMART" id="SM00448">
    <property type="entry name" value="REC"/>
    <property type="match status" value="1"/>
</dbReference>
<comment type="caution">
    <text evidence="5">The sequence shown here is derived from an EMBL/GenBank/DDBJ whole genome shotgun (WGS) entry which is preliminary data.</text>
</comment>
<dbReference type="PANTHER" id="PTHR44591:SF3">
    <property type="entry name" value="RESPONSE REGULATORY DOMAIN-CONTAINING PROTEIN"/>
    <property type="match status" value="1"/>
</dbReference>
<dbReference type="Gene3D" id="3.40.50.2300">
    <property type="match status" value="1"/>
</dbReference>
<organism evidence="5 6">
    <name type="scientific">Albidovulum inexpectatum</name>
    <dbReference type="NCBI Taxonomy" id="196587"/>
    <lineage>
        <taxon>Bacteria</taxon>
        <taxon>Pseudomonadati</taxon>
        <taxon>Pseudomonadota</taxon>
        <taxon>Alphaproteobacteria</taxon>
        <taxon>Rhodobacterales</taxon>
        <taxon>Paracoccaceae</taxon>
        <taxon>Albidovulum</taxon>
    </lineage>
</organism>
<protein>
    <submittedName>
        <fullName evidence="5">Response regulator receiver domain-containing protein</fullName>
    </submittedName>
</protein>
<dbReference type="PANTHER" id="PTHR44591">
    <property type="entry name" value="STRESS RESPONSE REGULATOR PROTEIN 1"/>
    <property type="match status" value="1"/>
</dbReference>
<proteinExistence type="predicted"/>
<dbReference type="Pfam" id="PF00072">
    <property type="entry name" value="Response_reg"/>
    <property type="match status" value="1"/>
</dbReference>
<dbReference type="OrthoDB" id="7831674at2"/>
<evidence type="ECO:0000256" key="1">
    <source>
        <dbReference type="ARBA" id="ARBA00022553"/>
    </source>
</evidence>
<feature type="modified residue" description="4-aspartylphosphate" evidence="2">
    <location>
        <position position="68"/>
    </location>
</feature>
<evidence type="ECO:0000313" key="5">
    <source>
        <dbReference type="EMBL" id="PPB79868.1"/>
    </source>
</evidence>
<keyword evidence="1 2" id="KW-0597">Phosphoprotein</keyword>
<reference evidence="5 6" key="1">
    <citation type="submission" date="2018-01" db="EMBL/GenBank/DDBJ databases">
        <title>Genomic Encyclopedia of Archaeal and Bacterial Type Strains, Phase II (KMG-II): from individual species to whole genera.</title>
        <authorList>
            <person name="Goeker M."/>
        </authorList>
    </citation>
    <scope>NUCLEOTIDE SEQUENCE [LARGE SCALE GENOMIC DNA]</scope>
    <source>
        <strain evidence="5 6">DSM 12048</strain>
    </source>
</reference>
<evidence type="ECO:0000256" key="2">
    <source>
        <dbReference type="PROSITE-ProRule" id="PRU00169"/>
    </source>
</evidence>
<name>A0A2S5JER1_9RHOB</name>
<accession>A0A2S5JER1</accession>
<feature type="region of interest" description="Disordered" evidence="3">
    <location>
        <begin position="169"/>
        <end position="231"/>
    </location>
</feature>
<dbReference type="Proteomes" id="UP000239736">
    <property type="component" value="Unassembled WGS sequence"/>
</dbReference>
<dbReference type="EMBL" id="PRDS01000008">
    <property type="protein sequence ID" value="PPB79868.1"/>
    <property type="molecule type" value="Genomic_DNA"/>
</dbReference>
<dbReference type="GO" id="GO:0000160">
    <property type="term" value="P:phosphorelay signal transduction system"/>
    <property type="evidence" value="ECO:0007669"/>
    <property type="project" value="InterPro"/>
</dbReference>
<evidence type="ECO:0000256" key="3">
    <source>
        <dbReference type="SAM" id="MobiDB-lite"/>
    </source>
</evidence>
<keyword evidence="6" id="KW-1185">Reference proteome</keyword>
<gene>
    <name evidence="5" type="ORF">LV82_02425</name>
</gene>